<dbReference type="AlphaFoldDB" id="A0A844BCC1"/>
<dbReference type="EMBL" id="WJBU01000011">
    <property type="protein sequence ID" value="MRD48151.1"/>
    <property type="molecule type" value="Genomic_DNA"/>
</dbReference>
<evidence type="ECO:0000256" key="1">
    <source>
        <dbReference type="SAM" id="SignalP"/>
    </source>
</evidence>
<feature type="chain" id="PRO_5032572966" description="DUF4142 domain-containing protein" evidence="1">
    <location>
        <begin position="24"/>
        <end position="213"/>
    </location>
</feature>
<feature type="signal peptide" evidence="1">
    <location>
        <begin position="1"/>
        <end position="23"/>
    </location>
</feature>
<dbReference type="Proteomes" id="UP000487350">
    <property type="component" value="Unassembled WGS sequence"/>
</dbReference>
<evidence type="ECO:0008006" key="4">
    <source>
        <dbReference type="Google" id="ProtNLM"/>
    </source>
</evidence>
<sequence length="213" mass="22748">MKQKLIAALTVVLAGFFAAPAWSQPEAPGVARLTDLVVRTLPVGDIFQVFLDKDPNWPLADKVNRVSTEQFTCLRQRLSKPGFLDQRSAAAAAFAKRYPEAVEPSISVLEGGGAEVFSAAIGAGLTEARSGNKSDYGSVAERFSPLQMSAFVELVGDPKHKALRELIGIDDVLSLGAGKEENAARGRAKGELIAIKLMFAAMDHCKVPLAAIR</sequence>
<reference evidence="2 3" key="1">
    <citation type="submission" date="2019-11" db="EMBL/GenBank/DDBJ databases">
        <title>Caenimonas koreensis gen. nov., sp. nov., isolated from activated sludge.</title>
        <authorList>
            <person name="Seung H.R."/>
        </authorList>
    </citation>
    <scope>NUCLEOTIDE SEQUENCE [LARGE SCALE GENOMIC DNA]</scope>
    <source>
        <strain evidence="2 3">EMB320</strain>
    </source>
</reference>
<keyword evidence="3" id="KW-1185">Reference proteome</keyword>
<gene>
    <name evidence="2" type="ORF">GHT07_12745</name>
</gene>
<comment type="caution">
    <text evidence="2">The sequence shown here is derived from an EMBL/GenBank/DDBJ whole genome shotgun (WGS) entry which is preliminary data.</text>
</comment>
<dbReference type="OrthoDB" id="6025358at2"/>
<organism evidence="2 3">
    <name type="scientific">Caenimonas koreensis DSM 17982</name>
    <dbReference type="NCBI Taxonomy" id="1121255"/>
    <lineage>
        <taxon>Bacteria</taxon>
        <taxon>Pseudomonadati</taxon>
        <taxon>Pseudomonadota</taxon>
        <taxon>Betaproteobacteria</taxon>
        <taxon>Burkholderiales</taxon>
        <taxon>Comamonadaceae</taxon>
        <taxon>Caenimonas</taxon>
    </lineage>
</organism>
<name>A0A844BCC1_9BURK</name>
<evidence type="ECO:0000313" key="2">
    <source>
        <dbReference type="EMBL" id="MRD48151.1"/>
    </source>
</evidence>
<protein>
    <recommendedName>
        <fullName evidence="4">DUF4142 domain-containing protein</fullName>
    </recommendedName>
</protein>
<accession>A0A844BCC1</accession>
<keyword evidence="1" id="KW-0732">Signal</keyword>
<proteinExistence type="predicted"/>
<evidence type="ECO:0000313" key="3">
    <source>
        <dbReference type="Proteomes" id="UP000487350"/>
    </source>
</evidence>
<dbReference type="RefSeq" id="WP_153585470.1">
    <property type="nucleotide sequence ID" value="NZ_WJBU01000011.1"/>
</dbReference>